<accession>A0ABM1TDS8</accession>
<dbReference type="Proteomes" id="UP000694941">
    <property type="component" value="Unplaced"/>
</dbReference>
<dbReference type="RefSeq" id="XP_022254031.1">
    <property type="nucleotide sequence ID" value="XM_022398323.1"/>
</dbReference>
<evidence type="ECO:0000313" key="6">
    <source>
        <dbReference type="RefSeq" id="XP_022254034.1"/>
    </source>
</evidence>
<evidence type="ECO:0000313" key="3">
    <source>
        <dbReference type="RefSeq" id="XP_022254031.1"/>
    </source>
</evidence>
<proteinExistence type="predicted"/>
<feature type="compositionally biased region" description="Polar residues" evidence="1">
    <location>
        <begin position="943"/>
        <end position="958"/>
    </location>
</feature>
<feature type="region of interest" description="Disordered" evidence="1">
    <location>
        <begin position="992"/>
        <end position="1019"/>
    </location>
</feature>
<evidence type="ECO:0000313" key="2">
    <source>
        <dbReference type="Proteomes" id="UP000694941"/>
    </source>
</evidence>
<gene>
    <name evidence="3 4 5 6 7" type="primary">LOC111088381</name>
</gene>
<evidence type="ECO:0000313" key="7">
    <source>
        <dbReference type="RefSeq" id="XP_022254035.1"/>
    </source>
</evidence>
<organism evidence="2 6">
    <name type="scientific">Limulus polyphemus</name>
    <name type="common">Atlantic horseshoe crab</name>
    <dbReference type="NCBI Taxonomy" id="6850"/>
    <lineage>
        <taxon>Eukaryota</taxon>
        <taxon>Metazoa</taxon>
        <taxon>Ecdysozoa</taxon>
        <taxon>Arthropoda</taxon>
        <taxon>Chelicerata</taxon>
        <taxon>Merostomata</taxon>
        <taxon>Xiphosura</taxon>
        <taxon>Limulidae</taxon>
        <taxon>Limulus</taxon>
    </lineage>
</organism>
<protein>
    <submittedName>
        <fullName evidence="3 4">Uncharacterized protein LOC111088381</fullName>
    </submittedName>
</protein>
<feature type="region of interest" description="Disordered" evidence="1">
    <location>
        <begin position="761"/>
        <end position="780"/>
    </location>
</feature>
<dbReference type="PANTHER" id="PTHR21219">
    <property type="entry name" value="FI19613P1"/>
    <property type="match status" value="1"/>
</dbReference>
<reference evidence="3 4" key="1">
    <citation type="submission" date="2025-05" db="UniProtKB">
        <authorList>
            <consortium name="RefSeq"/>
        </authorList>
    </citation>
    <scope>IDENTIFICATION</scope>
    <source>
        <tissue evidence="3 4">Muscle</tissue>
    </source>
</reference>
<name>A0ABM1TDS8_LIMPO</name>
<dbReference type="RefSeq" id="XP_022254034.1">
    <property type="nucleotide sequence ID" value="XM_022398326.1"/>
</dbReference>
<sequence>MTVHSGSGYAGQEHVNDGFHVRYLGSVHFPNQTKKVNIKSLQRPLLDLYTKARRRGEDHRGVHSLALTQHLHLSDYGLVVAENEENVKTRCQEAVVIKVITPVAGLILWTAVRFHTRILKRRKPGAAFVPLACSDTVFEKDCYVQLTEKRRFLMGLTHPPLFACLFRRVGSPQFVECHAFVCFNIEDAMIICSSLDSIKNTCEGTGPLGLLLEDGSTNPTLDTSRKCSNKLNVVVPELSFISHSREDNDKKADHMNNRTNTTAFKRYRENKARGIPDSNIKYGPQGGRVVSIARHHGRREYEEEYNRSKSCERLENINAFKAQNKRSKSCGRLVDGHFPSVYRRKEPFSNSVYRNSSTSLSDQERSCDDTNVVKRGNHFTRSKSVSKICQINDSSSSENTRNIPKTNIRDRNITKMKRFHSCNKLENGFSSSPNSSEIHYFKPETQVNTGHFNINSSTSRYSNNDIPVYYNNHGLPEHARKEVGSKQDAEDISMQIKAKKTANLDVSLLPEEERKYIWQTIQQRTAFHRRNLKNSSPEKYSNKLSYPSQEGTVQEISMKTVDSKKNSVTPAQKTNVENEVDSQYSTDTTVEGYRLDHRHRSYGDRKTGMDSRLERFTSSDGSDYYSHLSDERECPKERSCKINGIQIPINKTRDNSDSQNMYDPRASMQDERFDESQIRIPCKEEMELSKTMSFSSESEYSYSSAESNNKEQVNEVLINGRLITGHGEYHVNPQWEHGKEDSELQNRHSEQHLYVRQSAVEKTKHKTPGNKNWPNLNSGENRKLTIKVPYQRNSLIERNDLMPNGKTYFLPHGVRSYNKFNKVKNWSTLSEVSNSTNQDTAIYGGVTTLPITRTSKRHHKSIRFSSDVNLQRRSNFLKNLKRFSVNSFNRAKNKLNSLKSKVKNHKSKQDSDLSEDSAYDTSEVCHNPQGNRVIETRKKQKGQRSLSYQDLSPSNSPFKYSLKLQKDCERRKPTLRSSSPHNITYKDKRIKTHPKTRHGVKCEGSSDSGVEENSSDSSEGVIHYSTTLHPELKPEVALVNGVNEGKFRHWSYTSLQDELGYMP</sequence>
<feature type="compositionally biased region" description="Polar residues" evidence="1">
    <location>
        <begin position="769"/>
        <end position="779"/>
    </location>
</feature>
<dbReference type="RefSeq" id="XP_022254032.1">
    <property type="nucleotide sequence ID" value="XM_022398324.1"/>
</dbReference>
<evidence type="ECO:0000313" key="5">
    <source>
        <dbReference type="RefSeq" id="XP_022254033.1"/>
    </source>
</evidence>
<dbReference type="PANTHER" id="PTHR21219:SF4">
    <property type="entry name" value="PID DOMAIN-CONTAINING PROTEIN"/>
    <property type="match status" value="1"/>
</dbReference>
<dbReference type="RefSeq" id="XP_022254035.1">
    <property type="nucleotide sequence ID" value="XM_022398327.1"/>
</dbReference>
<keyword evidence="2" id="KW-1185">Reference proteome</keyword>
<dbReference type="RefSeq" id="XP_022254033.1">
    <property type="nucleotide sequence ID" value="XM_022398325.1"/>
</dbReference>
<evidence type="ECO:0000256" key="1">
    <source>
        <dbReference type="SAM" id="MobiDB-lite"/>
    </source>
</evidence>
<feature type="region of interest" description="Disordered" evidence="1">
    <location>
        <begin position="896"/>
        <end position="959"/>
    </location>
</feature>
<dbReference type="GeneID" id="111088381"/>
<evidence type="ECO:0000313" key="4">
    <source>
        <dbReference type="RefSeq" id="XP_022254032.1"/>
    </source>
</evidence>